<dbReference type="AlphaFoldDB" id="A0A1Y3BQB8"/>
<comment type="caution">
    <text evidence="2">The sequence shown here is derived from an EMBL/GenBank/DDBJ whole genome shotgun (WGS) entry which is preliminary data.</text>
</comment>
<evidence type="ECO:0000256" key="1">
    <source>
        <dbReference type="SAM" id="MobiDB-lite"/>
    </source>
</evidence>
<organism evidence="2 3">
    <name type="scientific">Euroglyphus maynei</name>
    <name type="common">Mayne's house dust mite</name>
    <dbReference type="NCBI Taxonomy" id="6958"/>
    <lineage>
        <taxon>Eukaryota</taxon>
        <taxon>Metazoa</taxon>
        <taxon>Ecdysozoa</taxon>
        <taxon>Arthropoda</taxon>
        <taxon>Chelicerata</taxon>
        <taxon>Arachnida</taxon>
        <taxon>Acari</taxon>
        <taxon>Acariformes</taxon>
        <taxon>Sarcoptiformes</taxon>
        <taxon>Astigmata</taxon>
        <taxon>Psoroptidia</taxon>
        <taxon>Analgoidea</taxon>
        <taxon>Pyroglyphidae</taxon>
        <taxon>Pyroglyphinae</taxon>
        <taxon>Euroglyphus</taxon>
    </lineage>
</organism>
<proteinExistence type="predicted"/>
<accession>A0A1Y3BQB8</accession>
<evidence type="ECO:0000313" key="2">
    <source>
        <dbReference type="EMBL" id="OTF83159.1"/>
    </source>
</evidence>
<dbReference type="Proteomes" id="UP000194236">
    <property type="component" value="Unassembled WGS sequence"/>
</dbReference>
<evidence type="ECO:0000313" key="3">
    <source>
        <dbReference type="Proteomes" id="UP000194236"/>
    </source>
</evidence>
<feature type="non-terminal residue" evidence="2">
    <location>
        <position position="160"/>
    </location>
</feature>
<feature type="compositionally biased region" description="Low complexity" evidence="1">
    <location>
        <begin position="137"/>
        <end position="150"/>
    </location>
</feature>
<sequence length="160" mass="16937">MTNIGNLTGSLLKNDSSSTYPDPVAASALNASLQALTESGLSPFLANFPFPSTLDLIGSASHLNDLPKNKTSSNNNCGSSSSQTLISNGIIPSFTNNNENNNGRQHSPNSSINTDIVINDCTTTAQLSSKNRRKSNRPSLSLSSHEASFSDLDDVDDDDF</sequence>
<feature type="region of interest" description="Disordered" evidence="1">
    <location>
        <begin position="127"/>
        <end position="160"/>
    </location>
</feature>
<feature type="compositionally biased region" description="Acidic residues" evidence="1">
    <location>
        <begin position="151"/>
        <end position="160"/>
    </location>
</feature>
<reference evidence="2 3" key="1">
    <citation type="submission" date="2017-03" db="EMBL/GenBank/DDBJ databases">
        <title>Genome Survey of Euroglyphus maynei.</title>
        <authorList>
            <person name="Arlian L.G."/>
            <person name="Morgan M.S."/>
            <person name="Rider S.D."/>
        </authorList>
    </citation>
    <scope>NUCLEOTIDE SEQUENCE [LARGE SCALE GENOMIC DNA]</scope>
    <source>
        <strain evidence="2">Arlian Lab</strain>
        <tissue evidence="2">Whole body</tissue>
    </source>
</reference>
<name>A0A1Y3BQB8_EURMA</name>
<keyword evidence="3" id="KW-1185">Reference proteome</keyword>
<feature type="region of interest" description="Disordered" evidence="1">
    <location>
        <begin position="88"/>
        <end position="115"/>
    </location>
</feature>
<dbReference type="EMBL" id="MUJZ01004847">
    <property type="protein sequence ID" value="OTF83159.1"/>
    <property type="molecule type" value="Genomic_DNA"/>
</dbReference>
<gene>
    <name evidence="2" type="ORF">BLA29_010742</name>
</gene>
<feature type="compositionally biased region" description="Polar residues" evidence="1">
    <location>
        <begin position="93"/>
        <end position="115"/>
    </location>
</feature>
<protein>
    <submittedName>
        <fullName evidence="2">Uncharacterized protein</fullName>
    </submittedName>
</protein>